<dbReference type="KEGG" id="erz:ER308_17220"/>
<protein>
    <submittedName>
        <fullName evidence="3">Uncharacterized protein</fullName>
    </submittedName>
</protein>
<dbReference type="EMBL" id="CP036402">
    <property type="protein sequence ID" value="QBI21138.1"/>
    <property type="molecule type" value="Genomic_DNA"/>
</dbReference>
<keyword evidence="1" id="KW-0175">Coiled coil</keyword>
<feature type="transmembrane region" description="Helical" evidence="2">
    <location>
        <begin position="1127"/>
        <end position="1148"/>
    </location>
</feature>
<dbReference type="RefSeq" id="WP_131156131.1">
    <property type="nucleotide sequence ID" value="NZ_CP036402.1"/>
</dbReference>
<dbReference type="OrthoDB" id="3199549at2"/>
<sequence length="1155" mass="122456">MTRLGRSGRLVAIPLLWGFVAVLLVAPLEAPATGTSDGEVSDLRVLETVEAALEADGEVRDATLHRRLDVRGDGEVEITDPAAGPDVREAGRLASPTMDGDAVVWRLDLSEPQTRWTVEGYPPTDVPFGARVRYELDGEAVGAEELEGATGDAAVKVQLRNPTAEPRVVLVGEGVDRTADAADVPLPLLAETELALDDSWQSVRTDAGRASAGVDGGTDVRWSSALFEPFGESTTDLEVRGYVEDASVPRLEVNATPITKDSSDLLATGEDLLTDRATIDAVGAFLAATLLEALSEVADGAGELAGGLDELDEGLAEATAEFDEMDPEDLADDAFAGLEDELDPEALLDDLVDPGAFDLDPEELLADLEADLDPDDLLDDLDLEGLLDRFDPAALLTDADFDALLEELIAQLAPDLEEIDLDDDAVQDALEDAFADLAPDADLADLLEALDLGDLLDDLDLDEELDLGDRLDDVSLEGLLDDLDLEDIIGDIDLDELLEDLLDELELPELDPEELEQQLLDLLGDDTVGDVLAELDVETLLATLLGGADLDVDVAMAVAGLFDELDVDLGTIERERMQALGQDLGGALGLTENAAGAAEATLAALGEAGDDAPGAIDTAPNEELAALSERLAADVRSGAEGLRSLGLDGLARVESRLEETGADLDRALELLGELEAEDGDPVEELRDLLTGARDRIREARDDVAGTREALLDEFGAVADELDGVADEMDGLGALLGDEDQLVERVDRENLDAAASAATEVQQGLADLEELLGDASERVDELAEEVGDEADLEELLLDRLDGTVVDLEPLLLDANDRLLDAVADVPLAEILDEIPLSELLDELDLDLDPAELMAGLDLDELLAELDLADLIQLGELENGDLLDGIDLDELSDLLDDADLPELADLLDELDLEPGDLLDDIDFEELLEDIDLAEAIGDVLDELDFGELEDLLDPEDLDVEALLDAAGLDPAGLLDQVDPPDLADVTDDLGLEEMFADLAPDPAELFDGLDLPGVEALLAELDLDMDDLLADLGFDELGDLDELIDGLSEAIAGLAEGGDELSDGLQELADEGLGQLVSQLDDDADEAREQIAQLDALSDRAAEAQPTASPDGAIASARYRLVMEPDEPLPMPVLVLGGVLALLAGGAELLRRRLEFP</sequence>
<evidence type="ECO:0000313" key="4">
    <source>
        <dbReference type="Proteomes" id="UP000291469"/>
    </source>
</evidence>
<organism evidence="3 4">
    <name type="scientific">Egibacter rhizosphaerae</name>
    <dbReference type="NCBI Taxonomy" id="1670831"/>
    <lineage>
        <taxon>Bacteria</taxon>
        <taxon>Bacillati</taxon>
        <taxon>Actinomycetota</taxon>
        <taxon>Nitriliruptoria</taxon>
        <taxon>Egibacterales</taxon>
        <taxon>Egibacteraceae</taxon>
        <taxon>Egibacter</taxon>
    </lineage>
</organism>
<evidence type="ECO:0000256" key="2">
    <source>
        <dbReference type="SAM" id="Phobius"/>
    </source>
</evidence>
<name>A0A411YIP3_9ACTN</name>
<dbReference type="AlphaFoldDB" id="A0A411YIP3"/>
<dbReference type="Proteomes" id="UP000291469">
    <property type="component" value="Chromosome"/>
</dbReference>
<accession>A0A411YIP3</accession>
<evidence type="ECO:0000313" key="3">
    <source>
        <dbReference type="EMBL" id="QBI21138.1"/>
    </source>
</evidence>
<keyword evidence="2" id="KW-1133">Transmembrane helix</keyword>
<reference evidence="3 4" key="1">
    <citation type="submission" date="2019-01" db="EMBL/GenBank/DDBJ databases">
        <title>Egibacter rhizosphaerae EGI 80759T.</title>
        <authorList>
            <person name="Chen D.-D."/>
            <person name="Tian Y."/>
            <person name="Jiao J.-Y."/>
            <person name="Zhang X.-T."/>
            <person name="Zhang Y.-G."/>
            <person name="Zhang Y."/>
            <person name="Xiao M."/>
            <person name="Shu W.-S."/>
            <person name="Li W.-J."/>
        </authorList>
    </citation>
    <scope>NUCLEOTIDE SEQUENCE [LARGE SCALE GENOMIC DNA]</scope>
    <source>
        <strain evidence="3 4">EGI 80759</strain>
    </source>
</reference>
<feature type="coiled-coil region" evidence="1">
    <location>
        <begin position="1075"/>
        <end position="1102"/>
    </location>
</feature>
<feature type="coiled-coil region" evidence="1">
    <location>
        <begin position="650"/>
        <end position="702"/>
    </location>
</feature>
<keyword evidence="2" id="KW-0812">Transmembrane</keyword>
<gene>
    <name evidence="3" type="ORF">ER308_17220</name>
</gene>
<evidence type="ECO:0000256" key="1">
    <source>
        <dbReference type="SAM" id="Coils"/>
    </source>
</evidence>
<keyword evidence="2" id="KW-0472">Membrane</keyword>
<keyword evidence="4" id="KW-1185">Reference proteome</keyword>
<proteinExistence type="predicted"/>